<name>A0ACB7FK99_NIBAL</name>
<organism evidence="1 2">
    <name type="scientific">Nibea albiflora</name>
    <name type="common">Yellow drum</name>
    <name type="synonym">Corvina albiflora</name>
    <dbReference type="NCBI Taxonomy" id="240163"/>
    <lineage>
        <taxon>Eukaryota</taxon>
        <taxon>Metazoa</taxon>
        <taxon>Chordata</taxon>
        <taxon>Craniata</taxon>
        <taxon>Vertebrata</taxon>
        <taxon>Euteleostomi</taxon>
        <taxon>Actinopterygii</taxon>
        <taxon>Neopterygii</taxon>
        <taxon>Teleostei</taxon>
        <taxon>Neoteleostei</taxon>
        <taxon>Acanthomorphata</taxon>
        <taxon>Eupercaria</taxon>
        <taxon>Sciaenidae</taxon>
        <taxon>Nibea</taxon>
    </lineage>
</organism>
<reference evidence="1" key="1">
    <citation type="submission" date="2020-04" db="EMBL/GenBank/DDBJ databases">
        <title>A chromosome-scale assembly and high-density genetic map of the yellow drum (Nibea albiflora) genome.</title>
        <authorList>
            <person name="Xu D."/>
            <person name="Zhang W."/>
            <person name="Chen R."/>
            <person name="Tan P."/>
            <person name="Wang L."/>
            <person name="Song H."/>
            <person name="Tian L."/>
            <person name="Zhu Q."/>
            <person name="Wang B."/>
        </authorList>
    </citation>
    <scope>NUCLEOTIDE SEQUENCE</scope>
    <source>
        <strain evidence="1">ZJHYS-2018</strain>
    </source>
</reference>
<gene>
    <name evidence="1" type="primary">SIGLEC1</name>
    <name evidence="1" type="ORF">GBF38_003072</name>
</gene>
<evidence type="ECO:0000313" key="2">
    <source>
        <dbReference type="Proteomes" id="UP000805704"/>
    </source>
</evidence>
<evidence type="ECO:0000313" key="1">
    <source>
        <dbReference type="EMBL" id="KAG8014551.1"/>
    </source>
</evidence>
<dbReference type="Proteomes" id="UP000805704">
    <property type="component" value="Chromosome 1"/>
</dbReference>
<keyword evidence="2" id="KW-1185">Reference proteome</keyword>
<protein>
    <submittedName>
        <fullName evidence="1">Sialoadhesin</fullName>
    </submittedName>
</protein>
<accession>A0ACB7FK99</accession>
<proteinExistence type="predicted"/>
<comment type="caution">
    <text evidence="1">The sequence shown here is derived from an EMBL/GenBank/DDBJ whole genome shotgun (WGS) entry which is preliminary data.</text>
</comment>
<dbReference type="EMBL" id="CM024789">
    <property type="protein sequence ID" value="KAG8014551.1"/>
    <property type="molecule type" value="Genomic_DNA"/>
</dbReference>
<sequence>MRGAAMSLTAAASGFVVFLLSVSVSANSFTPLSILNICVVFTLTSAAARPQSEQRADPEKHRLSNNEKCSHPVIQGQNDWGVTYTSTEICAFKGSTVNISCNYKYPTTKYGPVQKTLWFTNSSNNDFVDLKTDSEYSGRVQYICDNNKCTLRITDLRESDSAEYRFRFTTENDGKYFGTPGVHLSVTDVPRVEPVSVSPSGEIVENSSVTLTCSSDANPAAHYAWYKKNGGPDLHPLSNEAELVFRSIQSSDSGEKKRAPKAEERPGNREQGQLEEQGDLQYADIQFSNNQADSLYSNTGAAQPLRHMEQQAVVEYDAVKFNSA</sequence>